<feature type="domain" description="DUF3817" evidence="7">
    <location>
        <begin position="5"/>
        <end position="91"/>
    </location>
</feature>
<dbReference type="PANTHER" id="PTHR40077:SF2">
    <property type="entry name" value="MEMBRANE PROTEIN"/>
    <property type="match status" value="1"/>
</dbReference>
<dbReference type="Proteomes" id="UP000676776">
    <property type="component" value="Unassembled WGS sequence"/>
</dbReference>
<organism evidence="8 9">
    <name type="scientific">Winogradskyella pelagia</name>
    <dbReference type="NCBI Taxonomy" id="2819984"/>
    <lineage>
        <taxon>Bacteria</taxon>
        <taxon>Pseudomonadati</taxon>
        <taxon>Bacteroidota</taxon>
        <taxon>Flavobacteriia</taxon>
        <taxon>Flavobacteriales</taxon>
        <taxon>Flavobacteriaceae</taxon>
        <taxon>Winogradskyella</taxon>
    </lineage>
</organism>
<keyword evidence="9" id="KW-1185">Reference proteome</keyword>
<protein>
    <submittedName>
        <fullName evidence="8">DUF3817 domain-containing protein</fullName>
    </submittedName>
</protein>
<accession>A0ABS3T2H3</accession>
<dbReference type="EMBL" id="JAGEVF010000006">
    <property type="protein sequence ID" value="MBO3116945.1"/>
    <property type="molecule type" value="Genomic_DNA"/>
</dbReference>
<keyword evidence="4 6" id="KW-1133">Transmembrane helix</keyword>
<gene>
    <name evidence="8" type="ORF">J4050_09310</name>
</gene>
<evidence type="ECO:0000256" key="2">
    <source>
        <dbReference type="ARBA" id="ARBA00022475"/>
    </source>
</evidence>
<keyword evidence="2" id="KW-1003">Cell membrane</keyword>
<comment type="caution">
    <text evidence="8">The sequence shown here is derived from an EMBL/GenBank/DDBJ whole genome shotgun (WGS) entry which is preliminary data.</text>
</comment>
<evidence type="ECO:0000256" key="4">
    <source>
        <dbReference type="ARBA" id="ARBA00022989"/>
    </source>
</evidence>
<feature type="transmembrane region" description="Helical" evidence="6">
    <location>
        <begin position="7"/>
        <end position="29"/>
    </location>
</feature>
<evidence type="ECO:0000256" key="6">
    <source>
        <dbReference type="SAM" id="Phobius"/>
    </source>
</evidence>
<dbReference type="PANTHER" id="PTHR40077">
    <property type="entry name" value="MEMBRANE PROTEIN-RELATED"/>
    <property type="match status" value="1"/>
</dbReference>
<evidence type="ECO:0000313" key="8">
    <source>
        <dbReference type="EMBL" id="MBO3116945.1"/>
    </source>
</evidence>
<keyword evidence="3 6" id="KW-0812">Transmembrane</keyword>
<evidence type="ECO:0000256" key="5">
    <source>
        <dbReference type="ARBA" id="ARBA00023136"/>
    </source>
</evidence>
<evidence type="ECO:0000313" key="9">
    <source>
        <dbReference type="Proteomes" id="UP000676776"/>
    </source>
</evidence>
<name>A0ABS3T2H3_9FLAO</name>
<keyword evidence="5 6" id="KW-0472">Membrane</keyword>
<dbReference type="InterPro" id="IPR023845">
    <property type="entry name" value="DUF3817_TM"/>
</dbReference>
<dbReference type="RefSeq" id="WP_208154306.1">
    <property type="nucleotide sequence ID" value="NZ_JAGEVF010000006.1"/>
</dbReference>
<sequence>MLKTLTLFRTIAFLEGLSFILLLFIAVPLKYVYNDPQYVKILGMPHGLLFIGYIVMAIWFCSDFKWTKKILFFVLLAAIIPFGTFYIDKKYLQHA</sequence>
<dbReference type="NCBIfam" id="TIGR03954">
    <property type="entry name" value="integ_memb_HG"/>
    <property type="match status" value="1"/>
</dbReference>
<evidence type="ECO:0000256" key="3">
    <source>
        <dbReference type="ARBA" id="ARBA00022692"/>
    </source>
</evidence>
<evidence type="ECO:0000259" key="7">
    <source>
        <dbReference type="Pfam" id="PF12823"/>
    </source>
</evidence>
<comment type="subcellular location">
    <subcellularLocation>
        <location evidence="1">Cell membrane</location>
        <topology evidence="1">Multi-pass membrane protein</topology>
    </subcellularLocation>
</comment>
<feature type="transmembrane region" description="Helical" evidence="6">
    <location>
        <begin position="70"/>
        <end position="87"/>
    </location>
</feature>
<reference evidence="8 9" key="1">
    <citation type="submission" date="2021-03" db="EMBL/GenBank/DDBJ databases">
        <title>Winogradskyella sp. nov., isolated from costal sediment.</title>
        <authorList>
            <person name="Gao C."/>
        </authorList>
    </citation>
    <scope>NUCLEOTIDE SEQUENCE [LARGE SCALE GENOMIC DNA]</scope>
    <source>
        <strain evidence="8 9">DF17</strain>
    </source>
</reference>
<proteinExistence type="predicted"/>
<evidence type="ECO:0000256" key="1">
    <source>
        <dbReference type="ARBA" id="ARBA00004651"/>
    </source>
</evidence>
<feature type="transmembrane region" description="Helical" evidence="6">
    <location>
        <begin position="41"/>
        <end position="61"/>
    </location>
</feature>
<dbReference type="Pfam" id="PF12823">
    <property type="entry name" value="DUF3817"/>
    <property type="match status" value="1"/>
</dbReference>